<evidence type="ECO:0000256" key="10">
    <source>
        <dbReference type="ARBA" id="ARBA00049152"/>
    </source>
</evidence>
<dbReference type="PANTHER" id="PTHR42853:SF3">
    <property type="entry name" value="ACETYL-COENZYME A CARBOXYLASE CARBOXYL TRANSFERASE SUBUNIT ALPHA, CHLOROPLASTIC"/>
    <property type="match status" value="1"/>
</dbReference>
<evidence type="ECO:0000256" key="8">
    <source>
        <dbReference type="ARBA" id="ARBA00023098"/>
    </source>
</evidence>
<keyword evidence="13" id="KW-1185">Reference proteome</keyword>
<dbReference type="GO" id="GO:0006633">
    <property type="term" value="P:fatty acid biosynthetic process"/>
    <property type="evidence" value="ECO:0007669"/>
    <property type="project" value="UniProtKB-KW"/>
</dbReference>
<keyword evidence="7" id="KW-0067">ATP-binding</keyword>
<organism evidence="12 13">
    <name type="scientific">Protea cynaroides</name>
    <dbReference type="NCBI Taxonomy" id="273540"/>
    <lineage>
        <taxon>Eukaryota</taxon>
        <taxon>Viridiplantae</taxon>
        <taxon>Streptophyta</taxon>
        <taxon>Embryophyta</taxon>
        <taxon>Tracheophyta</taxon>
        <taxon>Spermatophyta</taxon>
        <taxon>Magnoliopsida</taxon>
        <taxon>Proteales</taxon>
        <taxon>Proteaceae</taxon>
        <taxon>Protea</taxon>
    </lineage>
</organism>
<evidence type="ECO:0000256" key="9">
    <source>
        <dbReference type="ARBA" id="ARBA00023160"/>
    </source>
</evidence>
<evidence type="ECO:0000256" key="1">
    <source>
        <dbReference type="ARBA" id="ARBA00004956"/>
    </source>
</evidence>
<feature type="domain" description="CoA carboxyltransferase C-terminal" evidence="11">
    <location>
        <begin position="127"/>
        <end position="380"/>
    </location>
</feature>
<evidence type="ECO:0000256" key="7">
    <source>
        <dbReference type="ARBA" id="ARBA00022840"/>
    </source>
</evidence>
<dbReference type="GO" id="GO:0003989">
    <property type="term" value="F:acetyl-CoA carboxylase activity"/>
    <property type="evidence" value="ECO:0007669"/>
    <property type="project" value="InterPro"/>
</dbReference>
<gene>
    <name evidence="12" type="ORF">NE237_015276</name>
</gene>
<dbReference type="NCBIfam" id="NF004344">
    <property type="entry name" value="PRK05724.1"/>
    <property type="match status" value="1"/>
</dbReference>
<evidence type="ECO:0000256" key="3">
    <source>
        <dbReference type="ARBA" id="ARBA00022516"/>
    </source>
</evidence>
<dbReference type="GO" id="GO:0005524">
    <property type="term" value="F:ATP binding"/>
    <property type="evidence" value="ECO:0007669"/>
    <property type="project" value="UniProtKB-KW"/>
</dbReference>
<dbReference type="SUPFAM" id="SSF52096">
    <property type="entry name" value="ClpP/crotonase"/>
    <property type="match status" value="1"/>
</dbReference>
<comment type="caution">
    <text evidence="12">The sequence shown here is derived from an EMBL/GenBank/DDBJ whole genome shotgun (WGS) entry which is preliminary data.</text>
</comment>
<dbReference type="InterPro" id="IPR029045">
    <property type="entry name" value="ClpP/crotonase-like_dom_sf"/>
</dbReference>
<name>A0A9Q0QQS4_9MAGN</name>
<keyword evidence="3" id="KW-0444">Lipid biosynthesis</keyword>
<dbReference type="EC" id="2.1.3.15" evidence="2"/>
<proteinExistence type="inferred from homology"/>
<dbReference type="Gene3D" id="3.90.226.10">
    <property type="entry name" value="2-enoyl-CoA Hydratase, Chain A, domain 1"/>
    <property type="match status" value="1"/>
</dbReference>
<evidence type="ECO:0000256" key="6">
    <source>
        <dbReference type="ARBA" id="ARBA00022832"/>
    </source>
</evidence>
<protein>
    <recommendedName>
        <fullName evidence="2">acetyl-CoA carboxytransferase</fullName>
        <ecNumber evidence="2">2.1.3.15</ecNumber>
    </recommendedName>
</protein>
<dbReference type="PANTHER" id="PTHR42853">
    <property type="entry name" value="ACETYL-COENZYME A CARBOXYLASE CARBOXYL TRANSFERASE SUBUNIT ALPHA"/>
    <property type="match status" value="1"/>
</dbReference>
<dbReference type="InterPro" id="IPR011763">
    <property type="entry name" value="COA_CT_C"/>
</dbReference>
<sequence>MASFPYSSVAFSGTTASDLLGCSRNGVTGVPLEVLGKACFRVRRGFTVSAKIRKVKKHEYPWPADPDPNVKGGVLSHLSHFKLLKEKPKPVTLDFEKPLVDLKKKIIDVRKMAQETGLDFSDQIILLENKYHQALKDLYTHLSPIQRVNIARHPNRPTFLDHVLNITDKWVELHGDRAGYDDTAIVTGIGTIDGKRYMFIGHQKGRNTNENIQRNFGMPTPHGYRKALRMMKYADHHRFPIITFIDTPGAFADLKSEELGQGEAIAHNLRTMFGLKVPIVSVVIGEGGSGGALAIGCANKLLMLENSVFYVASPEACAAILWKTAKASPKAAEKLKITATELYKLKIADGIIPEPLGGAHADPSWTSQQIKIAVVEATDVLSKMDTPELLNHRMLKFRNLGGFQEGIPVDPEKKVNMKRRDVLVIPKGETGRTPDFELAGEVEKLKNEILKSQESSAKPLELDLNEMIQKLKREVNQEFSEAVKALGLEDRFKMLREEFAKGRSSPSQLLDGDLKDKVEKLKQEFYQGLSQAPNYYASLNNKLNMLKDLSEVKKVSKQNDKKTALKQEINKRFKEVMDRSDVKEKIKTLEADMANSGLSTDGNLDHGLKEKIMNVKKEIELELADVLRSLKFDVVAVQSKAKDSSVKTSFMDLKVKVDELNEEINKTIKDTINTPDLKNKIDQLKLAIAMAGKTPDKELKNLIAALNQQIKQSLAEAVSSSLVEKHEKLKAEIAKAIESSGGLVEV</sequence>
<evidence type="ECO:0000313" key="13">
    <source>
        <dbReference type="Proteomes" id="UP001141806"/>
    </source>
</evidence>
<dbReference type="Proteomes" id="UP001141806">
    <property type="component" value="Unassembled WGS sequence"/>
</dbReference>
<dbReference type="NCBIfam" id="NF041504">
    <property type="entry name" value="AccA_sub"/>
    <property type="match status" value="1"/>
</dbReference>
<dbReference type="NCBIfam" id="TIGR00513">
    <property type="entry name" value="accA"/>
    <property type="match status" value="1"/>
</dbReference>
<keyword evidence="9" id="KW-0275">Fatty acid biosynthesis</keyword>
<evidence type="ECO:0000256" key="4">
    <source>
        <dbReference type="ARBA" id="ARBA00022679"/>
    </source>
</evidence>
<comment type="catalytic activity">
    <reaction evidence="10">
        <text>N(6)-carboxybiotinyl-L-lysyl-[protein] + acetyl-CoA = N(6)-biotinyl-L-lysyl-[protein] + malonyl-CoA</text>
        <dbReference type="Rhea" id="RHEA:54728"/>
        <dbReference type="Rhea" id="RHEA-COMP:10505"/>
        <dbReference type="Rhea" id="RHEA-COMP:10506"/>
        <dbReference type="ChEBI" id="CHEBI:57288"/>
        <dbReference type="ChEBI" id="CHEBI:57384"/>
        <dbReference type="ChEBI" id="CHEBI:83144"/>
        <dbReference type="ChEBI" id="CHEBI:83145"/>
        <dbReference type="EC" id="2.1.3.15"/>
    </reaction>
</comment>
<keyword evidence="6" id="KW-0276">Fatty acid metabolism</keyword>
<dbReference type="GO" id="GO:0009317">
    <property type="term" value="C:acetyl-CoA carboxylase complex"/>
    <property type="evidence" value="ECO:0007669"/>
    <property type="project" value="InterPro"/>
</dbReference>
<keyword evidence="5" id="KW-0547">Nucleotide-binding</keyword>
<comment type="pathway">
    <text evidence="1">Lipid metabolism; malonyl-CoA biosynthesis; malonyl-CoA from acetyl-CoA: step 1/1.</text>
</comment>
<keyword evidence="4" id="KW-0808">Transferase</keyword>
<dbReference type="PRINTS" id="PR01069">
    <property type="entry name" value="ACCCTRFRASEA"/>
</dbReference>
<dbReference type="PROSITE" id="PS50989">
    <property type="entry name" value="COA_CT_CTER"/>
    <property type="match status" value="1"/>
</dbReference>
<keyword evidence="8" id="KW-0443">Lipid metabolism</keyword>
<dbReference type="HAMAP" id="MF_00823">
    <property type="entry name" value="AcetylCoA_CT_alpha"/>
    <property type="match status" value="1"/>
</dbReference>
<dbReference type="OrthoDB" id="196847at2759"/>
<dbReference type="AlphaFoldDB" id="A0A9Q0QQS4"/>
<dbReference type="GO" id="GO:0016743">
    <property type="term" value="F:carboxyl- or carbamoyltransferase activity"/>
    <property type="evidence" value="ECO:0007669"/>
    <property type="project" value="InterPro"/>
</dbReference>
<evidence type="ECO:0000256" key="5">
    <source>
        <dbReference type="ARBA" id="ARBA00022741"/>
    </source>
</evidence>
<dbReference type="Pfam" id="PF03255">
    <property type="entry name" value="ACCA"/>
    <property type="match status" value="1"/>
</dbReference>
<reference evidence="12" key="1">
    <citation type="journal article" date="2023" name="Plant J.">
        <title>The genome of the king protea, Protea cynaroides.</title>
        <authorList>
            <person name="Chang J."/>
            <person name="Duong T.A."/>
            <person name="Schoeman C."/>
            <person name="Ma X."/>
            <person name="Roodt D."/>
            <person name="Barker N."/>
            <person name="Li Z."/>
            <person name="Van de Peer Y."/>
            <person name="Mizrachi E."/>
        </authorList>
    </citation>
    <scope>NUCLEOTIDE SEQUENCE</scope>
    <source>
        <tissue evidence="12">Young leaves</tissue>
    </source>
</reference>
<dbReference type="InterPro" id="IPR001095">
    <property type="entry name" value="Acetyl_CoA_COase_a_su"/>
</dbReference>
<evidence type="ECO:0000259" key="11">
    <source>
        <dbReference type="PROSITE" id="PS50989"/>
    </source>
</evidence>
<dbReference type="EMBL" id="JAMYWD010000006">
    <property type="protein sequence ID" value="KAJ4968575.1"/>
    <property type="molecule type" value="Genomic_DNA"/>
</dbReference>
<evidence type="ECO:0000256" key="2">
    <source>
        <dbReference type="ARBA" id="ARBA00011883"/>
    </source>
</evidence>
<evidence type="ECO:0000313" key="12">
    <source>
        <dbReference type="EMBL" id="KAJ4968575.1"/>
    </source>
</evidence>
<accession>A0A9Q0QQS4</accession>